<keyword evidence="1" id="KW-0472">Membrane</keyword>
<feature type="transmembrane region" description="Helical" evidence="1">
    <location>
        <begin position="102"/>
        <end position="120"/>
    </location>
</feature>
<organism evidence="2 3">
    <name type="scientific">Simiduia agarivorans (strain DSM 21679 / JCM 13881 / BCRC 17597 / SA1)</name>
    <dbReference type="NCBI Taxonomy" id="1117647"/>
    <lineage>
        <taxon>Bacteria</taxon>
        <taxon>Pseudomonadati</taxon>
        <taxon>Pseudomonadota</taxon>
        <taxon>Gammaproteobacteria</taxon>
        <taxon>Cellvibrionales</taxon>
        <taxon>Cellvibrionaceae</taxon>
        <taxon>Simiduia</taxon>
    </lineage>
</organism>
<protein>
    <submittedName>
        <fullName evidence="2">Uncharacterized protein</fullName>
    </submittedName>
</protein>
<proteinExistence type="predicted"/>
<keyword evidence="3" id="KW-1185">Reference proteome</keyword>
<evidence type="ECO:0000313" key="2">
    <source>
        <dbReference type="EMBL" id="AFU99527.1"/>
    </source>
</evidence>
<evidence type="ECO:0000313" key="3">
    <source>
        <dbReference type="Proteomes" id="UP000000466"/>
    </source>
</evidence>
<keyword evidence="1" id="KW-1133">Transmembrane helix</keyword>
<dbReference type="EMBL" id="CP003746">
    <property type="protein sequence ID" value="AFU99527.1"/>
    <property type="molecule type" value="Genomic_DNA"/>
</dbReference>
<evidence type="ECO:0000256" key="1">
    <source>
        <dbReference type="SAM" id="Phobius"/>
    </source>
</evidence>
<dbReference type="HOGENOM" id="CLU_1969049_0_0_6"/>
<dbReference type="RefSeq" id="WP_015047691.1">
    <property type="nucleotide sequence ID" value="NC_018868.3"/>
</dbReference>
<name>K4L025_SIMAS</name>
<dbReference type="AlphaFoldDB" id="K4L025"/>
<accession>K4L025</accession>
<dbReference type="Proteomes" id="UP000000466">
    <property type="component" value="Chromosome"/>
</dbReference>
<keyword evidence="1" id="KW-0812">Transmembrane</keyword>
<reference evidence="2 3" key="1">
    <citation type="journal article" date="2013" name="Genome Announc.">
        <title>Complete genome sequence of Simiduia agarivorans SA1(T), a marine bacterium able to degrade a variety of polysaccharides.</title>
        <authorList>
            <person name="Lin S.Y."/>
            <person name="Shieh W.Y."/>
            <person name="Chen J.S."/>
            <person name="Tang S.L."/>
        </authorList>
    </citation>
    <scope>NUCLEOTIDE SEQUENCE [LARGE SCALE GENOMIC DNA]</scope>
    <source>
        <strain evidence="3">DSM 21679 / JCM 13881 / BCRC 17597 / SA1</strain>
    </source>
</reference>
<gene>
    <name evidence="2" type="ordered locus">M5M_11750</name>
</gene>
<dbReference type="KEGG" id="saga:M5M_11750"/>
<dbReference type="STRING" id="1117647.M5M_11750"/>
<feature type="transmembrane region" description="Helical" evidence="1">
    <location>
        <begin position="67"/>
        <end position="90"/>
    </location>
</feature>
<feature type="transmembrane region" description="Helical" evidence="1">
    <location>
        <begin position="34"/>
        <end position="55"/>
    </location>
</feature>
<sequence length="127" mass="14765">MFTDMKKYLALILMGYCSQAYSHASDFRGLLESMILLFIYFLLAVESIVVVFLAAKRKFSGSREYLVFVNRLTGTLIFMALVLLLKIWWIDQESINRYNYELSAMYFISSGFVAVVLPNLQKLMCRK</sequence>